<reference evidence="2" key="2">
    <citation type="journal article" date="2015" name="Data Brief">
        <title>Shoot transcriptome of the giant reed, Arundo donax.</title>
        <authorList>
            <person name="Barrero R.A."/>
            <person name="Guerrero F.D."/>
            <person name="Moolhuijzen P."/>
            <person name="Goolsby J.A."/>
            <person name="Tidwell J."/>
            <person name="Bellgard S.E."/>
            <person name="Bellgard M.I."/>
        </authorList>
    </citation>
    <scope>NUCLEOTIDE SEQUENCE</scope>
    <source>
        <tissue evidence="2">Shoot tissue taken approximately 20 cm above the soil surface</tissue>
    </source>
</reference>
<accession>A0A0A9EBL9</accession>
<evidence type="ECO:0000313" key="2">
    <source>
        <dbReference type="EMBL" id="JAD93392.1"/>
    </source>
</evidence>
<name>A0A0A9EBL9_ARUDO</name>
<organism evidence="2">
    <name type="scientific">Arundo donax</name>
    <name type="common">Giant reed</name>
    <name type="synonym">Donax arundinaceus</name>
    <dbReference type="NCBI Taxonomy" id="35708"/>
    <lineage>
        <taxon>Eukaryota</taxon>
        <taxon>Viridiplantae</taxon>
        <taxon>Streptophyta</taxon>
        <taxon>Embryophyta</taxon>
        <taxon>Tracheophyta</taxon>
        <taxon>Spermatophyta</taxon>
        <taxon>Magnoliopsida</taxon>
        <taxon>Liliopsida</taxon>
        <taxon>Poales</taxon>
        <taxon>Poaceae</taxon>
        <taxon>PACMAD clade</taxon>
        <taxon>Arundinoideae</taxon>
        <taxon>Arundineae</taxon>
        <taxon>Arundo</taxon>
    </lineage>
</organism>
<dbReference type="EMBL" id="GBRH01204503">
    <property type="protein sequence ID" value="JAD93392.1"/>
    <property type="molecule type" value="Transcribed_RNA"/>
</dbReference>
<protein>
    <submittedName>
        <fullName evidence="2">Uncharacterized protein</fullName>
    </submittedName>
</protein>
<reference evidence="2" key="1">
    <citation type="submission" date="2014-09" db="EMBL/GenBank/DDBJ databases">
        <authorList>
            <person name="Magalhaes I.L.F."/>
            <person name="Oliveira U."/>
            <person name="Santos F.R."/>
            <person name="Vidigal T.H.D.A."/>
            <person name="Brescovit A.D."/>
            <person name="Santos A.J."/>
        </authorList>
    </citation>
    <scope>NUCLEOTIDE SEQUENCE</scope>
    <source>
        <tissue evidence="2">Shoot tissue taken approximately 20 cm above the soil surface</tissue>
    </source>
</reference>
<feature type="region of interest" description="Disordered" evidence="1">
    <location>
        <begin position="1"/>
        <end position="24"/>
    </location>
</feature>
<evidence type="ECO:0000256" key="1">
    <source>
        <dbReference type="SAM" id="MobiDB-lite"/>
    </source>
</evidence>
<dbReference type="AlphaFoldDB" id="A0A0A9EBL9"/>
<sequence>MTKHGENYHSTEVNNRCRKLNNNN</sequence>
<proteinExistence type="predicted"/>